<protein>
    <recommendedName>
        <fullName evidence="1">N-acetyltransferase domain-containing protein</fullName>
    </recommendedName>
</protein>
<dbReference type="InterPro" id="IPR000182">
    <property type="entry name" value="GNAT_dom"/>
</dbReference>
<comment type="caution">
    <text evidence="2">The sequence shown here is derived from an EMBL/GenBank/DDBJ whole genome shotgun (WGS) entry which is preliminary data.</text>
</comment>
<dbReference type="Pfam" id="PF00583">
    <property type="entry name" value="Acetyltransf_1"/>
    <property type="match status" value="1"/>
</dbReference>
<dbReference type="SUPFAM" id="SSF55729">
    <property type="entry name" value="Acyl-CoA N-acyltransferases (Nat)"/>
    <property type="match status" value="1"/>
</dbReference>
<evidence type="ECO:0000313" key="3">
    <source>
        <dbReference type="Proteomes" id="UP000030023"/>
    </source>
</evidence>
<proteinExistence type="predicted"/>
<sequence>MSDEFRGKNLSKFLISNLITTAVDKGYRDIRIDTHPDNKAMQHVIESNGFKYSGDVWIIESGIRTKRFAYQLLA</sequence>
<name>A0ABR4XRV5_9LACO</name>
<gene>
    <name evidence="2" type="ORF">Q757_04940</name>
</gene>
<evidence type="ECO:0000259" key="1">
    <source>
        <dbReference type="PROSITE" id="PS51186"/>
    </source>
</evidence>
<dbReference type="Proteomes" id="UP000030023">
    <property type="component" value="Unassembled WGS sequence"/>
</dbReference>
<keyword evidence="3" id="KW-1185">Reference proteome</keyword>
<accession>A0ABR4XRV5</accession>
<dbReference type="InterPro" id="IPR016181">
    <property type="entry name" value="Acyl_CoA_acyltransferase"/>
</dbReference>
<feature type="domain" description="N-acetyltransferase" evidence="1">
    <location>
        <begin position="1"/>
        <end position="70"/>
    </location>
</feature>
<organism evidence="2 3">
    <name type="scientific">Oenococcus alcoholitolerans</name>
    <dbReference type="NCBI Taxonomy" id="931074"/>
    <lineage>
        <taxon>Bacteria</taxon>
        <taxon>Bacillati</taxon>
        <taxon>Bacillota</taxon>
        <taxon>Bacilli</taxon>
        <taxon>Lactobacillales</taxon>
        <taxon>Lactobacillaceae</taxon>
        <taxon>Oenococcus</taxon>
    </lineage>
</organism>
<dbReference type="EMBL" id="AXCV01000203">
    <property type="protein sequence ID" value="KGO31804.1"/>
    <property type="molecule type" value="Genomic_DNA"/>
</dbReference>
<dbReference type="Gene3D" id="3.40.630.30">
    <property type="match status" value="1"/>
</dbReference>
<evidence type="ECO:0000313" key="2">
    <source>
        <dbReference type="EMBL" id="KGO31804.1"/>
    </source>
</evidence>
<reference evidence="2 3" key="1">
    <citation type="journal article" date="2014" name="Antonie Van Leeuwenhoek">
        <title>Oenococcus alcoholitolerans sp. nov., a lactic acid bacteria isolated from cachaca and ethanol fermentation processes.</title>
        <authorList>
            <person name="Badotti F."/>
            <person name="Moreira A.P."/>
            <person name="Tonon L.A."/>
            <person name="de Lucena B.T."/>
            <person name="Gomes Fde C."/>
            <person name="Kruger R."/>
            <person name="Thompson C.C."/>
            <person name="de Morais M.A.Jr."/>
            <person name="Rosa C.A."/>
            <person name="Thompson F.L."/>
        </authorList>
    </citation>
    <scope>NUCLEOTIDE SEQUENCE [LARGE SCALE GENOMIC DNA]</scope>
    <source>
        <strain evidence="2 3">UFRJ-M7.2.18</strain>
    </source>
</reference>
<dbReference type="PROSITE" id="PS51186">
    <property type="entry name" value="GNAT"/>
    <property type="match status" value="1"/>
</dbReference>